<dbReference type="AlphaFoldDB" id="A0A3P3DQE9"/>
<keyword evidence="5" id="KW-1185">Reference proteome</keyword>
<dbReference type="GO" id="GO:0006402">
    <property type="term" value="P:mRNA catabolic process"/>
    <property type="evidence" value="ECO:0007669"/>
    <property type="project" value="InterPro"/>
</dbReference>
<evidence type="ECO:0000256" key="2">
    <source>
        <dbReference type="ARBA" id="ARBA00022795"/>
    </source>
</evidence>
<comment type="caution">
    <text evidence="4">The sequence shown here is derived from an EMBL/GenBank/DDBJ whole genome shotgun (WGS) entry which is preliminary data.</text>
</comment>
<dbReference type="Proteomes" id="UP000282125">
    <property type="component" value="Unassembled WGS sequence"/>
</dbReference>
<dbReference type="GO" id="GO:0044781">
    <property type="term" value="P:bacterial-type flagellum organization"/>
    <property type="evidence" value="ECO:0007669"/>
    <property type="project" value="UniProtKB-KW"/>
</dbReference>
<keyword evidence="2" id="KW-1005">Bacterial flagellum biogenesis</keyword>
<dbReference type="GO" id="GO:0048027">
    <property type="term" value="F:mRNA 5'-UTR binding"/>
    <property type="evidence" value="ECO:0007669"/>
    <property type="project" value="InterPro"/>
</dbReference>
<reference evidence="4 5" key="1">
    <citation type="submission" date="2018-11" db="EMBL/GenBank/DDBJ databases">
        <title>Gemmobacter sp. nov., YIM 102744-1 draft genome.</title>
        <authorList>
            <person name="Li G."/>
            <person name="Jiang Y."/>
        </authorList>
    </citation>
    <scope>NUCLEOTIDE SEQUENCE [LARGE SCALE GENOMIC DNA]</scope>
    <source>
        <strain evidence="4 5">YIM 102744-1</strain>
    </source>
</reference>
<dbReference type="Pfam" id="PF07378">
    <property type="entry name" value="FlbT"/>
    <property type="match status" value="1"/>
</dbReference>
<keyword evidence="3" id="KW-0694">RNA-binding</keyword>
<accession>A0A3P3DQE9</accession>
<dbReference type="InterPro" id="IPR009967">
    <property type="entry name" value="Flagellum_FlbT"/>
</dbReference>
<proteinExistence type="predicted"/>
<name>A0A3P3DQE9_9RHOB</name>
<evidence type="ECO:0000313" key="5">
    <source>
        <dbReference type="Proteomes" id="UP000282125"/>
    </source>
</evidence>
<gene>
    <name evidence="4" type="ORF">EG244_07545</name>
</gene>
<evidence type="ECO:0000256" key="1">
    <source>
        <dbReference type="ARBA" id="ARBA00022491"/>
    </source>
</evidence>
<evidence type="ECO:0000313" key="4">
    <source>
        <dbReference type="EMBL" id="RRH75772.1"/>
    </source>
</evidence>
<evidence type="ECO:0000256" key="3">
    <source>
        <dbReference type="ARBA" id="ARBA00022884"/>
    </source>
</evidence>
<sequence>MARWRIWWASTGPSSTGWRASAGQRADMPLHLSLRPGERIIINGCVLKNGPRRQTLEIENRADVLRGEEMLEEATARTPARRIAYQIQIALVSHAHRADLLPQITEGLEALARALPRFAAPIAEAETCLQAQNFYGAFRALSAVIRHEDTLFARFSPEQSL</sequence>
<organism evidence="4 5">
    <name type="scientific">Falsigemmobacter faecalis</name>
    <dbReference type="NCBI Taxonomy" id="2488730"/>
    <lineage>
        <taxon>Bacteria</taxon>
        <taxon>Pseudomonadati</taxon>
        <taxon>Pseudomonadota</taxon>
        <taxon>Alphaproteobacteria</taxon>
        <taxon>Rhodobacterales</taxon>
        <taxon>Paracoccaceae</taxon>
        <taxon>Falsigemmobacter</taxon>
    </lineage>
</organism>
<dbReference type="GO" id="GO:1902209">
    <property type="term" value="P:negative regulation of bacterial-type flagellum assembly"/>
    <property type="evidence" value="ECO:0007669"/>
    <property type="project" value="InterPro"/>
</dbReference>
<keyword evidence="1" id="KW-0678">Repressor</keyword>
<dbReference type="EMBL" id="RRAZ01000009">
    <property type="protein sequence ID" value="RRH75772.1"/>
    <property type="molecule type" value="Genomic_DNA"/>
</dbReference>
<protein>
    <submittedName>
        <fullName evidence="4">Flagellum biosynthesis protein FlbT</fullName>
    </submittedName>
</protein>